<feature type="compositionally biased region" description="Polar residues" evidence="1">
    <location>
        <begin position="172"/>
        <end position="182"/>
    </location>
</feature>
<keyword evidence="3" id="KW-1185">Reference proteome</keyword>
<feature type="compositionally biased region" description="Polar residues" evidence="1">
    <location>
        <begin position="324"/>
        <end position="336"/>
    </location>
</feature>
<accession>A0A168SQH8</accession>
<dbReference type="OrthoDB" id="2284518at2759"/>
<feature type="region of interest" description="Disordered" evidence="1">
    <location>
        <begin position="10"/>
        <end position="44"/>
    </location>
</feature>
<dbReference type="InParanoid" id="A0A168SQH8"/>
<name>A0A168SQH8_ABSGL</name>
<feature type="compositionally biased region" description="Basic residues" evidence="1">
    <location>
        <begin position="153"/>
        <end position="162"/>
    </location>
</feature>
<evidence type="ECO:0000313" key="2">
    <source>
        <dbReference type="EMBL" id="SAM08778.1"/>
    </source>
</evidence>
<feature type="region of interest" description="Disordered" evidence="1">
    <location>
        <begin position="151"/>
        <end position="188"/>
    </location>
</feature>
<dbReference type="AlphaFoldDB" id="A0A168SQH8"/>
<organism evidence="2">
    <name type="scientific">Absidia glauca</name>
    <name type="common">Pin mould</name>
    <dbReference type="NCBI Taxonomy" id="4829"/>
    <lineage>
        <taxon>Eukaryota</taxon>
        <taxon>Fungi</taxon>
        <taxon>Fungi incertae sedis</taxon>
        <taxon>Mucoromycota</taxon>
        <taxon>Mucoromycotina</taxon>
        <taxon>Mucoromycetes</taxon>
        <taxon>Mucorales</taxon>
        <taxon>Cunninghamellaceae</taxon>
        <taxon>Absidia</taxon>
    </lineage>
</organism>
<evidence type="ECO:0000256" key="1">
    <source>
        <dbReference type="SAM" id="MobiDB-lite"/>
    </source>
</evidence>
<feature type="compositionally biased region" description="Polar residues" evidence="1">
    <location>
        <begin position="247"/>
        <end position="274"/>
    </location>
</feature>
<evidence type="ECO:0000313" key="3">
    <source>
        <dbReference type="Proteomes" id="UP000078561"/>
    </source>
</evidence>
<feature type="region of interest" description="Disordered" evidence="1">
    <location>
        <begin position="220"/>
        <end position="336"/>
    </location>
</feature>
<gene>
    <name evidence="2" type="primary">ABSGL_14444.1 scaffold 14663</name>
</gene>
<dbReference type="EMBL" id="LT554937">
    <property type="protein sequence ID" value="SAM08778.1"/>
    <property type="molecule type" value="Genomic_DNA"/>
</dbReference>
<sequence>MLYDQAKRDIFSSPSPTVAQHKPLPHSHDSSNNPNNKADQDANAPVHAPSVTTIVLLQVQASMIQVISKLKTQKKGITTVVQVPIRWGLLFGLLVVDNVARALQVDQEMACLQHSDEQTNSDGNTVTEEEDIDEGGSLTYVEDLTIGGASYQHNHHHHHTHHQTASYPPLPQRSQSATTANSKHYHNYPFSLNHQPSLSASVSASLPTSPLLAIRPPMVSQSSEGLRVRLRKVSSPPVMTNGRPVLSNLQSQRAPVSSNNIHDTTRSAKSSTKPLPTVRRITAQRDLAVASPPASPNGLRRQVSLHDLNAPEKTTRKSQRQRRNPSSTSASSAQQK</sequence>
<dbReference type="Proteomes" id="UP000078561">
    <property type="component" value="Unassembled WGS sequence"/>
</dbReference>
<protein>
    <submittedName>
        <fullName evidence="2">Uncharacterized protein</fullName>
    </submittedName>
</protein>
<reference evidence="2" key="1">
    <citation type="submission" date="2016-04" db="EMBL/GenBank/DDBJ databases">
        <authorList>
            <person name="Evans L.H."/>
            <person name="Alamgir A."/>
            <person name="Owens N."/>
            <person name="Weber N.D."/>
            <person name="Virtaneva K."/>
            <person name="Barbian K."/>
            <person name="Babar A."/>
            <person name="Rosenke K."/>
        </authorList>
    </citation>
    <scope>NUCLEOTIDE SEQUENCE [LARGE SCALE GENOMIC DNA]</scope>
    <source>
        <strain evidence="2">CBS 101.48</strain>
    </source>
</reference>
<proteinExistence type="predicted"/>